<protein>
    <submittedName>
        <fullName evidence="3">Uncharacterized protein</fullName>
    </submittedName>
</protein>
<dbReference type="EMBL" id="QGKY02000094">
    <property type="protein sequence ID" value="KAF2604938.1"/>
    <property type="molecule type" value="Genomic_DNA"/>
</dbReference>
<evidence type="ECO:0000313" key="3">
    <source>
        <dbReference type="EMBL" id="KAF2604938.1"/>
    </source>
</evidence>
<dbReference type="AlphaFoldDB" id="A0A8S9LHQ9"/>
<proteinExistence type="predicted"/>
<keyword evidence="2" id="KW-1133">Transmembrane helix</keyword>
<reference evidence="3" key="1">
    <citation type="submission" date="2019-12" db="EMBL/GenBank/DDBJ databases">
        <title>Genome sequencing and annotation of Brassica cretica.</title>
        <authorList>
            <person name="Studholme D.J."/>
            <person name="Sarris P.F."/>
        </authorList>
    </citation>
    <scope>NUCLEOTIDE SEQUENCE</scope>
    <source>
        <strain evidence="3">PFS-102/07</strain>
        <tissue evidence="3">Leaf</tissue>
    </source>
</reference>
<feature type="transmembrane region" description="Helical" evidence="2">
    <location>
        <begin position="12"/>
        <end position="38"/>
    </location>
</feature>
<feature type="region of interest" description="Disordered" evidence="1">
    <location>
        <begin position="92"/>
        <end position="121"/>
    </location>
</feature>
<gene>
    <name evidence="3" type="ORF">F2Q70_00024821</name>
</gene>
<organism evidence="3">
    <name type="scientific">Brassica cretica</name>
    <name type="common">Mustard</name>
    <dbReference type="NCBI Taxonomy" id="69181"/>
    <lineage>
        <taxon>Eukaryota</taxon>
        <taxon>Viridiplantae</taxon>
        <taxon>Streptophyta</taxon>
        <taxon>Embryophyta</taxon>
        <taxon>Tracheophyta</taxon>
        <taxon>Spermatophyta</taxon>
        <taxon>Magnoliopsida</taxon>
        <taxon>eudicotyledons</taxon>
        <taxon>Gunneridae</taxon>
        <taxon>Pentapetalae</taxon>
        <taxon>rosids</taxon>
        <taxon>malvids</taxon>
        <taxon>Brassicales</taxon>
        <taxon>Brassicaceae</taxon>
        <taxon>Brassiceae</taxon>
        <taxon>Brassica</taxon>
    </lineage>
</organism>
<name>A0A8S9LHQ9_BRACR</name>
<keyword evidence="2" id="KW-0812">Transmembrane</keyword>
<sequence>MKGGGGGGGKRRWRVLVIGVLVLIILSTLVPLAFLLGLHNGFHSPGFVTVQPSSPFDSFNRINATKHHPQRDLSVRVDEVLHRFNPVLPKKSDINLDSRDMNRTSTTDSEKRAAKAKERDDAIQQSAKLIERRRFEIEAEIHWHR</sequence>
<evidence type="ECO:0000256" key="1">
    <source>
        <dbReference type="SAM" id="MobiDB-lite"/>
    </source>
</evidence>
<comment type="caution">
    <text evidence="3">The sequence shown here is derived from an EMBL/GenBank/DDBJ whole genome shotgun (WGS) entry which is preliminary data.</text>
</comment>
<keyword evidence="2" id="KW-0472">Membrane</keyword>
<evidence type="ECO:0000256" key="2">
    <source>
        <dbReference type="SAM" id="Phobius"/>
    </source>
</evidence>
<accession>A0A8S9LHQ9</accession>